<dbReference type="Pfam" id="PF00155">
    <property type="entry name" value="Aminotran_1_2"/>
    <property type="match status" value="1"/>
</dbReference>
<dbReference type="InterPro" id="IPR015424">
    <property type="entry name" value="PyrdxlP-dep_Trfase"/>
</dbReference>
<keyword evidence="2 4" id="KW-0808">Transferase</keyword>
<proteinExistence type="inferred from homology"/>
<keyword evidence="2 4" id="KW-0032">Aminotransferase</keyword>
<dbReference type="SUPFAM" id="SSF53383">
    <property type="entry name" value="PLP-dependent transferases"/>
    <property type="match status" value="1"/>
</dbReference>
<reference evidence="4 5" key="1">
    <citation type="submission" date="2014-06" db="EMBL/GenBank/DDBJ databases">
        <title>Whole Genome Sequences of Three Symbiotic Endozoicomonas Bacteria.</title>
        <authorList>
            <person name="Neave M.J."/>
            <person name="Apprill A."/>
            <person name="Voolstra C.R."/>
        </authorList>
    </citation>
    <scope>NUCLEOTIDE SEQUENCE [LARGE SCALE GENOMIC DNA]</scope>
    <source>
        <strain evidence="4 5">DSM 25634</strain>
    </source>
</reference>
<dbReference type="Gene3D" id="3.40.640.10">
    <property type="entry name" value="Type I PLP-dependent aspartate aminotransferase-like (Major domain)"/>
    <property type="match status" value="1"/>
</dbReference>
<comment type="caution">
    <text evidence="4">The sequence shown here is derived from an EMBL/GenBank/DDBJ whole genome shotgun (WGS) entry which is preliminary data.</text>
</comment>
<accession>A0A081N3Y6</accession>
<dbReference type="EC" id="2.6.1.-" evidence="2"/>
<dbReference type="Proteomes" id="UP000028073">
    <property type="component" value="Unassembled WGS sequence"/>
</dbReference>
<dbReference type="CDD" id="cd00609">
    <property type="entry name" value="AAT_like"/>
    <property type="match status" value="1"/>
</dbReference>
<dbReference type="GO" id="GO:0008483">
    <property type="term" value="F:transaminase activity"/>
    <property type="evidence" value="ECO:0007669"/>
    <property type="project" value="UniProtKB-KW"/>
</dbReference>
<dbReference type="PROSITE" id="PS00105">
    <property type="entry name" value="AA_TRANSFER_CLASS_1"/>
    <property type="match status" value="1"/>
</dbReference>
<dbReference type="InterPro" id="IPR022518">
    <property type="entry name" value="Aspartate_4-decarboxylase"/>
</dbReference>
<keyword evidence="5" id="KW-1185">Reference proteome</keyword>
<dbReference type="InterPro" id="IPR015421">
    <property type="entry name" value="PyrdxlP-dep_Trfase_major"/>
</dbReference>
<dbReference type="GO" id="GO:0006531">
    <property type="term" value="P:aspartate metabolic process"/>
    <property type="evidence" value="ECO:0007669"/>
    <property type="project" value="UniProtKB-UniRule"/>
</dbReference>
<name>A0A081N3Y6_9GAMM</name>
<dbReference type="NCBIfam" id="NF006755">
    <property type="entry name" value="PRK09275.1"/>
    <property type="match status" value="1"/>
</dbReference>
<evidence type="ECO:0000313" key="5">
    <source>
        <dbReference type="Proteomes" id="UP000028073"/>
    </source>
</evidence>
<dbReference type="Gene3D" id="1.10.20.110">
    <property type="match status" value="1"/>
</dbReference>
<dbReference type="NCBIfam" id="TIGR03801">
    <property type="entry name" value="asp_4_decarbox"/>
    <property type="match status" value="1"/>
</dbReference>
<dbReference type="eggNOG" id="COG0436">
    <property type="taxonomic scope" value="Bacteria"/>
</dbReference>
<protein>
    <recommendedName>
        <fullName evidence="2">Aminotransferase</fullName>
        <ecNumber evidence="2">2.6.1.-</ecNumber>
    </recommendedName>
</protein>
<evidence type="ECO:0000313" key="4">
    <source>
        <dbReference type="EMBL" id="KEQ13159.1"/>
    </source>
</evidence>
<dbReference type="Gene3D" id="3.90.1150.10">
    <property type="entry name" value="Aspartate Aminotransferase, domain 1"/>
    <property type="match status" value="1"/>
</dbReference>
<dbReference type="GO" id="GO:0047688">
    <property type="term" value="F:aspartate 4-decarboxylase activity"/>
    <property type="evidence" value="ECO:0007669"/>
    <property type="project" value="UniProtKB-UniRule"/>
</dbReference>
<dbReference type="InterPro" id="IPR004838">
    <property type="entry name" value="NHTrfase_class1_PyrdxlP-BS"/>
</dbReference>
<dbReference type="PANTHER" id="PTHR43795:SF2">
    <property type="entry name" value="BIFUNCTIONAL ASPARTATE AMINOTRANSFERASE AND GLUTAMATE_ASPARTATE-PREPHENATE AMINOTRANSFERASE"/>
    <property type="match status" value="1"/>
</dbReference>
<comment type="cofactor">
    <cofactor evidence="2">
        <name>pyridoxal 5'-phosphate</name>
        <dbReference type="ChEBI" id="CHEBI:597326"/>
    </cofactor>
</comment>
<evidence type="ECO:0000259" key="3">
    <source>
        <dbReference type="Pfam" id="PF00155"/>
    </source>
</evidence>
<evidence type="ECO:0000256" key="2">
    <source>
        <dbReference type="RuleBase" id="RU000481"/>
    </source>
</evidence>
<dbReference type="AlphaFoldDB" id="A0A081N3Y6"/>
<evidence type="ECO:0000256" key="1">
    <source>
        <dbReference type="ARBA" id="ARBA00022898"/>
    </source>
</evidence>
<comment type="similarity">
    <text evidence="2">Belongs to the class-I pyridoxal-phosphate-dependent aminotransferase family.</text>
</comment>
<dbReference type="InterPro" id="IPR015422">
    <property type="entry name" value="PyrdxlP-dep_Trfase_small"/>
</dbReference>
<gene>
    <name evidence="4" type="ORF">GZ78_26825</name>
</gene>
<sequence>MSDDLSPFEIKDRLIELARSKHESMMLNAGRGNPDFIATLPRYAFLKLYEFSLSEAERSFSHLHGGFGGRPDHSGVVNRFDQFVRANPEEQGVHFLQAAASYANSHLGIQAEVFLSELVEATLGCSYPSPPRMLPCAEAIVREFIIQEINKGNRSQSDFELFATEGGTAAMTYLFRSLFSNGLLNKGDTIALATPIFSPYLEIPELPEYQFNVVEIESSPDNDWQLTEEALHKLENPAIKLLCVVNPANPTSVCMNHLTLSALADLVEHKRPDLMILTDDVYGTFTEAFRSLFTVCPRNTVCVYSFSKYYGATGWRLGTICLNGDNVFDQKLKALPEEEKEVINRRYSSLTKEPEALGFIDRLVADSRDVALNHTAGLSTPQQVQMTLFALSSLLDKADTYKQSARQLIHDRFEMLYRSMGIKAPELAGNAEYYTVLDLYEIAFEVHGSPFEDWVRKLDDKPRLLYRLAEETGVVLLPGKGFEIEHPSARVSLANLTMYQYKLIGQSVKRFLDEFYQQYLDEDSA</sequence>
<dbReference type="OrthoDB" id="9763453at2"/>
<dbReference type="EMBL" id="JOKH01000009">
    <property type="protein sequence ID" value="KEQ13159.1"/>
    <property type="molecule type" value="Genomic_DNA"/>
</dbReference>
<keyword evidence="1" id="KW-0663">Pyridoxal phosphate</keyword>
<dbReference type="InterPro" id="IPR004839">
    <property type="entry name" value="Aminotransferase_I/II_large"/>
</dbReference>
<dbReference type="GO" id="GO:0030170">
    <property type="term" value="F:pyridoxal phosphate binding"/>
    <property type="evidence" value="ECO:0007669"/>
    <property type="project" value="InterPro"/>
</dbReference>
<feature type="domain" description="Aminotransferase class I/classII large" evidence="3">
    <location>
        <begin position="166"/>
        <end position="500"/>
    </location>
</feature>
<organism evidence="4 5">
    <name type="scientific">Endozoicomonas numazuensis</name>
    <dbReference type="NCBI Taxonomy" id="1137799"/>
    <lineage>
        <taxon>Bacteria</taxon>
        <taxon>Pseudomonadati</taxon>
        <taxon>Pseudomonadota</taxon>
        <taxon>Gammaproteobacteria</taxon>
        <taxon>Oceanospirillales</taxon>
        <taxon>Endozoicomonadaceae</taxon>
        <taxon>Endozoicomonas</taxon>
    </lineage>
</organism>
<dbReference type="InterPro" id="IPR050478">
    <property type="entry name" value="Ethylene_sulfur-biosynth"/>
</dbReference>
<dbReference type="STRING" id="1137799.GZ78_26825"/>
<dbReference type="PANTHER" id="PTHR43795">
    <property type="entry name" value="BIFUNCTIONAL ASPARTATE AMINOTRANSFERASE AND GLUTAMATE/ASPARTATE-PREPHENATE AMINOTRANSFERASE-RELATED"/>
    <property type="match status" value="1"/>
</dbReference>